<dbReference type="EMBL" id="VSRR010000010">
    <property type="protein sequence ID" value="MPC07870.1"/>
    <property type="molecule type" value="Genomic_DNA"/>
</dbReference>
<gene>
    <name evidence="2" type="ORF">E2C01_000440</name>
</gene>
<feature type="region of interest" description="Disordered" evidence="1">
    <location>
        <begin position="1"/>
        <end position="45"/>
    </location>
</feature>
<evidence type="ECO:0000256" key="1">
    <source>
        <dbReference type="SAM" id="MobiDB-lite"/>
    </source>
</evidence>
<feature type="compositionally biased region" description="Polar residues" evidence="1">
    <location>
        <begin position="10"/>
        <end position="25"/>
    </location>
</feature>
<evidence type="ECO:0000313" key="3">
    <source>
        <dbReference type="Proteomes" id="UP000324222"/>
    </source>
</evidence>
<dbReference type="AlphaFoldDB" id="A0A5B7CF67"/>
<dbReference type="Proteomes" id="UP000324222">
    <property type="component" value="Unassembled WGS sequence"/>
</dbReference>
<reference evidence="2 3" key="1">
    <citation type="submission" date="2019-05" db="EMBL/GenBank/DDBJ databases">
        <title>Another draft genome of Portunus trituberculatus and its Hox gene families provides insights of decapod evolution.</title>
        <authorList>
            <person name="Jeong J.-H."/>
            <person name="Song I."/>
            <person name="Kim S."/>
            <person name="Choi T."/>
            <person name="Kim D."/>
            <person name="Ryu S."/>
            <person name="Kim W."/>
        </authorList>
    </citation>
    <scope>NUCLEOTIDE SEQUENCE [LARGE SCALE GENOMIC DNA]</scope>
    <source>
        <tissue evidence="2">Muscle</tissue>
    </source>
</reference>
<comment type="caution">
    <text evidence="2">The sequence shown here is derived from an EMBL/GenBank/DDBJ whole genome shotgun (WGS) entry which is preliminary data.</text>
</comment>
<proteinExistence type="predicted"/>
<organism evidence="2 3">
    <name type="scientific">Portunus trituberculatus</name>
    <name type="common">Swimming crab</name>
    <name type="synonym">Neptunus trituberculatus</name>
    <dbReference type="NCBI Taxonomy" id="210409"/>
    <lineage>
        <taxon>Eukaryota</taxon>
        <taxon>Metazoa</taxon>
        <taxon>Ecdysozoa</taxon>
        <taxon>Arthropoda</taxon>
        <taxon>Crustacea</taxon>
        <taxon>Multicrustacea</taxon>
        <taxon>Malacostraca</taxon>
        <taxon>Eumalacostraca</taxon>
        <taxon>Eucarida</taxon>
        <taxon>Decapoda</taxon>
        <taxon>Pleocyemata</taxon>
        <taxon>Brachyura</taxon>
        <taxon>Eubrachyura</taxon>
        <taxon>Portunoidea</taxon>
        <taxon>Portunidae</taxon>
        <taxon>Portuninae</taxon>
        <taxon>Portunus</taxon>
    </lineage>
</organism>
<name>A0A5B7CF67_PORTR</name>
<sequence length="360" mass="39517">MTEVPREAATNPQKLRSCTRSTNVTLKDGNTRQPALGPPAVKEDMDGKHSLLSATVSKTTRDTSLLTKVLQEGDKLGSIHPDCLVKRNFTVPHPEVFSLVSYISMRSSVKFVFSFLDKKFKETRDAVILTNFKIIYNKTRNSITKTSNQDLAKLIPEGWNRIIVTLTGRYLTVTLVQPEGHVLLYTQHFDYDVTEIYGEGDVTRCSEAAPVFDVPEGEEVPVQLWPEGSKQFIKLLPGNSTDLYFKFPGEAKNYSVPSNSTLLISTSFQGDQTMLEVFKVTDEGDRKLIGNSTVPINTIMSPIFGGGPAQLRLTKVPECCNSSLAAPVTTPPVSRGRTFTSMGSGGGVLEEDMATAIVNS</sequence>
<protein>
    <submittedName>
        <fullName evidence="2">Uncharacterized protein</fullName>
    </submittedName>
</protein>
<accession>A0A5B7CF67</accession>
<evidence type="ECO:0000313" key="2">
    <source>
        <dbReference type="EMBL" id="MPC07870.1"/>
    </source>
</evidence>
<keyword evidence="3" id="KW-1185">Reference proteome</keyword>